<feature type="compositionally biased region" description="Pro residues" evidence="1">
    <location>
        <begin position="126"/>
        <end position="189"/>
    </location>
</feature>
<feature type="region of interest" description="Disordered" evidence="1">
    <location>
        <begin position="441"/>
        <end position="666"/>
    </location>
</feature>
<feature type="non-terminal residue" evidence="2">
    <location>
        <position position="1"/>
    </location>
</feature>
<name>A0ABQ7FUP8_DUNSA</name>
<keyword evidence="3" id="KW-1185">Reference proteome</keyword>
<dbReference type="Proteomes" id="UP000815325">
    <property type="component" value="Unassembled WGS sequence"/>
</dbReference>
<proteinExistence type="predicted"/>
<comment type="caution">
    <text evidence="2">The sequence shown here is derived from an EMBL/GenBank/DDBJ whole genome shotgun (WGS) entry which is preliminary data.</text>
</comment>
<feature type="compositionally biased region" description="Pro residues" evidence="1">
    <location>
        <begin position="197"/>
        <end position="214"/>
    </location>
</feature>
<evidence type="ECO:0000256" key="1">
    <source>
        <dbReference type="SAM" id="MobiDB-lite"/>
    </source>
</evidence>
<dbReference type="EMBL" id="MU071322">
    <property type="protein sequence ID" value="KAF5826130.1"/>
    <property type="molecule type" value="Genomic_DNA"/>
</dbReference>
<evidence type="ECO:0000313" key="3">
    <source>
        <dbReference type="Proteomes" id="UP000815325"/>
    </source>
</evidence>
<feature type="non-terminal residue" evidence="2">
    <location>
        <position position="666"/>
    </location>
</feature>
<organism evidence="2 3">
    <name type="scientific">Dunaliella salina</name>
    <name type="common">Green alga</name>
    <name type="synonym">Protococcus salinus</name>
    <dbReference type="NCBI Taxonomy" id="3046"/>
    <lineage>
        <taxon>Eukaryota</taxon>
        <taxon>Viridiplantae</taxon>
        <taxon>Chlorophyta</taxon>
        <taxon>core chlorophytes</taxon>
        <taxon>Chlorophyceae</taxon>
        <taxon>CS clade</taxon>
        <taxon>Chlamydomonadales</taxon>
        <taxon>Dunaliellaceae</taxon>
        <taxon>Dunaliella</taxon>
    </lineage>
</organism>
<sequence>EAGIQGLANLTLDVGVDVTSSNSNYFTCAHLSAHVDFGCDIVPFLQLPVPILVNRLFAKDGECYTEPEPSLVDADLEAGSLLDFGLQLLGEEATVRAAIDITVTDLSSLKGGDGCFETDASLLPSPSSPPLPSFPPSPSPLLPSSPPPREPSSPSGSPPSPSFPSPHSPPHSPHVPLSPLPPSFPPPREPSSRSSPPLSPFAPSPPPPHSPHVPFTPPAVSNFDYCGINGELSCQNCASCPSIDDHGSDVDVCFFPSSVGGAYTSPSMCRDPVECGGEERAFLLPLYVTHDLAIERVGTVVVWQERSGEANSTFHATVKMFCPWMMWVSQTTKGGQDLNNKMQLFSMEDGSATLLDVALKTDTKAGYHTCAHFAASLNTSCNTLPSIQVVVQGSRVFARDGQCVSESEPTLLDVEVDGDDVEVVGEVPRTLSATVSVTDLNSFKDGDGCTVARKPHRPLLPPFPPRSPSPPPSPEPPSPQLSPPSPAPPSPLPPSPQPPGPAPPLPTPPSPRSPLSPTPPSPSPLMPSSPLPPSPFAIPPSPLPPSPQPPPSPSPPSLPPPSPQPPSPSLPPFPKPPPPSPAPPSPQPPPSPTPPSPPLPPSPKPPSPSPPSPRPPSPPPPPSPSPPSPSPPSPLPPSTSLPTTPLPPSPQPPTSPLPPSPQPPPP</sequence>
<protein>
    <submittedName>
        <fullName evidence="2">Uncharacterized protein</fullName>
    </submittedName>
</protein>
<evidence type="ECO:0000313" key="2">
    <source>
        <dbReference type="EMBL" id="KAF5826130.1"/>
    </source>
</evidence>
<dbReference type="PANTHER" id="PTHR48148">
    <property type="entry name" value="KERATINOCYTE PROLINE-RICH PROTEIN"/>
    <property type="match status" value="1"/>
</dbReference>
<feature type="compositionally biased region" description="Pro residues" evidence="1">
    <location>
        <begin position="458"/>
        <end position="666"/>
    </location>
</feature>
<gene>
    <name evidence="2" type="ORF">DUNSADRAFT_4650</name>
</gene>
<accession>A0ABQ7FUP8</accession>
<reference evidence="2" key="1">
    <citation type="submission" date="2017-08" db="EMBL/GenBank/DDBJ databases">
        <authorList>
            <person name="Polle J.E."/>
            <person name="Barry K."/>
            <person name="Cushman J."/>
            <person name="Schmutz J."/>
            <person name="Tran D."/>
            <person name="Hathwaick L.T."/>
            <person name="Yim W.C."/>
            <person name="Jenkins J."/>
            <person name="Mckie-Krisberg Z.M."/>
            <person name="Prochnik S."/>
            <person name="Lindquist E."/>
            <person name="Dockter R.B."/>
            <person name="Adam C."/>
            <person name="Molina H."/>
            <person name="Bunkerborg J."/>
            <person name="Jin E."/>
            <person name="Buchheim M."/>
            <person name="Magnuson J."/>
        </authorList>
    </citation>
    <scope>NUCLEOTIDE SEQUENCE</scope>
    <source>
        <strain evidence="2">CCAP 19/18</strain>
    </source>
</reference>
<dbReference type="PANTHER" id="PTHR48148:SF2">
    <property type="entry name" value="PA14 DOMAIN-CONTAINING PROTEIN"/>
    <property type="match status" value="1"/>
</dbReference>
<feature type="region of interest" description="Disordered" evidence="1">
    <location>
        <begin position="117"/>
        <end position="214"/>
    </location>
</feature>